<keyword evidence="2" id="KW-1185">Reference proteome</keyword>
<accession>A0AAV7QMZ5</accession>
<dbReference type="EMBL" id="JANPWB010000010">
    <property type="protein sequence ID" value="KAJ1141927.1"/>
    <property type="molecule type" value="Genomic_DNA"/>
</dbReference>
<evidence type="ECO:0000313" key="1">
    <source>
        <dbReference type="EMBL" id="KAJ1141927.1"/>
    </source>
</evidence>
<reference evidence="1" key="1">
    <citation type="journal article" date="2022" name="bioRxiv">
        <title>Sequencing and chromosome-scale assembly of the giantPleurodeles waltlgenome.</title>
        <authorList>
            <person name="Brown T."/>
            <person name="Elewa A."/>
            <person name="Iarovenko S."/>
            <person name="Subramanian E."/>
            <person name="Araus A.J."/>
            <person name="Petzold A."/>
            <person name="Susuki M."/>
            <person name="Suzuki K.-i.T."/>
            <person name="Hayashi T."/>
            <person name="Toyoda A."/>
            <person name="Oliveira C."/>
            <person name="Osipova E."/>
            <person name="Leigh N.D."/>
            <person name="Simon A."/>
            <person name="Yun M.H."/>
        </authorList>
    </citation>
    <scope>NUCLEOTIDE SEQUENCE</scope>
    <source>
        <strain evidence="1">20211129_DDA</strain>
        <tissue evidence="1">Liver</tissue>
    </source>
</reference>
<dbReference type="AlphaFoldDB" id="A0AAV7QMZ5"/>
<name>A0AAV7QMZ5_PLEWA</name>
<sequence>MQRARSLRNNLRIVGLPEGEEGVNPTQFIEESFRTMIAAQGSSTIFVIERAHRVPTHSPPPGAPPHPMVAQILNFRDQDHLLRIVQKEQLSR</sequence>
<dbReference type="Gene3D" id="3.30.70.1820">
    <property type="entry name" value="L1 transposable element, RRM domain"/>
    <property type="match status" value="1"/>
</dbReference>
<dbReference type="Proteomes" id="UP001066276">
    <property type="component" value="Chromosome 6"/>
</dbReference>
<organism evidence="1 2">
    <name type="scientific">Pleurodeles waltl</name>
    <name type="common">Iberian ribbed newt</name>
    <dbReference type="NCBI Taxonomy" id="8319"/>
    <lineage>
        <taxon>Eukaryota</taxon>
        <taxon>Metazoa</taxon>
        <taxon>Chordata</taxon>
        <taxon>Craniata</taxon>
        <taxon>Vertebrata</taxon>
        <taxon>Euteleostomi</taxon>
        <taxon>Amphibia</taxon>
        <taxon>Batrachia</taxon>
        <taxon>Caudata</taxon>
        <taxon>Salamandroidea</taxon>
        <taxon>Salamandridae</taxon>
        <taxon>Pleurodelinae</taxon>
        <taxon>Pleurodeles</taxon>
    </lineage>
</organism>
<proteinExistence type="predicted"/>
<protein>
    <submittedName>
        <fullName evidence="1">Uncharacterized protein</fullName>
    </submittedName>
</protein>
<comment type="caution">
    <text evidence="1">The sequence shown here is derived from an EMBL/GenBank/DDBJ whole genome shotgun (WGS) entry which is preliminary data.</text>
</comment>
<evidence type="ECO:0000313" key="2">
    <source>
        <dbReference type="Proteomes" id="UP001066276"/>
    </source>
</evidence>
<gene>
    <name evidence="1" type="ORF">NDU88_008255</name>
</gene>